<dbReference type="SUPFAM" id="SSF102114">
    <property type="entry name" value="Radical SAM enzymes"/>
    <property type="match status" value="1"/>
</dbReference>
<keyword evidence="4" id="KW-0004">4Fe-4S</keyword>
<dbReference type="GO" id="GO:0046872">
    <property type="term" value="F:metal ion binding"/>
    <property type="evidence" value="ECO:0007669"/>
    <property type="project" value="UniProtKB-KW"/>
</dbReference>
<dbReference type="Gene3D" id="3.40.190.10">
    <property type="entry name" value="Periplasmic binding protein-like II"/>
    <property type="match status" value="2"/>
</dbReference>
<evidence type="ECO:0000256" key="7">
    <source>
        <dbReference type="ARBA" id="ARBA00023004"/>
    </source>
</evidence>
<dbReference type="InterPro" id="IPR058240">
    <property type="entry name" value="rSAM_sf"/>
</dbReference>
<comment type="pathway">
    <text evidence="2">Cofactor biosynthesis; Fe-Mo cofactor biosynthesis.</text>
</comment>
<evidence type="ECO:0000256" key="3">
    <source>
        <dbReference type="ARBA" id="ARBA00006804"/>
    </source>
</evidence>
<sequence length="564" mass="62101">MWAMKASEKEKLPFHPCMNEKAHTRVARLHLPVAPRCNIHCIYCRRGKQSNSGLRGPGRFTAILNPQEALEKASSFLQHYGSNSIVGIAGPGDPLANEQTFATLELLRSHFREIRLCLCTNGLALPEHLAALSTMGLRHLTITINGVEPRYVSQLQPAITYKNSEYRGEQAAKILIAQQLRGLQRAASNGIFVKINFVAVHPINTTHITETARTVKKLGAGVFNIMPQLVLIQDEFQQRLPHHQLEHLQNDVWSCGGLAEAMIPANEAFMDQNGCAIAYTGAFAGALGKSLLSGGARTEVFAPRVLQLAQTLKAQGKMISYQPLCFTHYVLIVPKGNPAGIEHIEDMGKKGIKTLITPDASPPGGKASMVILQKAGVYEQAVKNSVSSGDCVQTSVPEIVHGRAHVAVVENRLTRLPQFKGKLDVLDIDEKYYPPAPIPFTIGRMKWAKNVELAEEYIRFMLSEKGQACFQNAGFIPALSERGQRLCRDLGIDDGQLPGQLVVLWDIPLPLRSAIPELWRMPCHPMSWPLTLAVELDCPSWLGSSFWQNILRLGLSGGSTQRNT</sequence>
<dbReference type="SFLD" id="SFLDG01067">
    <property type="entry name" value="SPASM/twitch_domain_containing"/>
    <property type="match status" value="1"/>
</dbReference>
<name>A0A7R8WR65_9CRUS</name>
<dbReference type="OrthoDB" id="429626at2759"/>
<keyword evidence="5" id="KW-0949">S-adenosyl-L-methionine</keyword>
<dbReference type="PANTHER" id="PTHR43787">
    <property type="entry name" value="FEMO COFACTOR BIOSYNTHESIS PROTEIN NIFB-RELATED"/>
    <property type="match status" value="1"/>
</dbReference>
<organism evidence="11">
    <name type="scientific">Cyprideis torosa</name>
    <dbReference type="NCBI Taxonomy" id="163714"/>
    <lineage>
        <taxon>Eukaryota</taxon>
        <taxon>Metazoa</taxon>
        <taxon>Ecdysozoa</taxon>
        <taxon>Arthropoda</taxon>
        <taxon>Crustacea</taxon>
        <taxon>Oligostraca</taxon>
        <taxon>Ostracoda</taxon>
        <taxon>Podocopa</taxon>
        <taxon>Podocopida</taxon>
        <taxon>Cytherocopina</taxon>
        <taxon>Cytheroidea</taxon>
        <taxon>Cytherideidae</taxon>
        <taxon>Cyprideis</taxon>
    </lineage>
</organism>
<evidence type="ECO:0000256" key="2">
    <source>
        <dbReference type="ARBA" id="ARBA00005155"/>
    </source>
</evidence>
<dbReference type="PANTHER" id="PTHR43787:SF13">
    <property type="entry name" value="FEMO COFACTOR BIOSYNTHESIS PROTEIN NIFB"/>
    <property type="match status" value="1"/>
</dbReference>
<evidence type="ECO:0000256" key="6">
    <source>
        <dbReference type="ARBA" id="ARBA00022723"/>
    </source>
</evidence>
<dbReference type="InterPro" id="IPR007197">
    <property type="entry name" value="rSAM"/>
</dbReference>
<keyword evidence="9" id="KW-0535">Nitrogen fixation</keyword>
<dbReference type="SUPFAM" id="SSF53850">
    <property type="entry name" value="Periplasmic binding protein-like II"/>
    <property type="match status" value="1"/>
</dbReference>
<proteinExistence type="inferred from homology"/>
<dbReference type="PROSITE" id="PS51918">
    <property type="entry name" value="RADICAL_SAM"/>
    <property type="match status" value="1"/>
</dbReference>
<comment type="cofactor">
    <cofactor evidence="1">
        <name>[4Fe-4S] cluster</name>
        <dbReference type="ChEBI" id="CHEBI:49883"/>
    </cofactor>
</comment>
<dbReference type="AlphaFoldDB" id="A0A7R8WR65"/>
<evidence type="ECO:0000256" key="5">
    <source>
        <dbReference type="ARBA" id="ARBA00022691"/>
    </source>
</evidence>
<dbReference type="SFLD" id="SFLDS00029">
    <property type="entry name" value="Radical_SAM"/>
    <property type="match status" value="1"/>
</dbReference>
<dbReference type="UniPathway" id="UPA00782"/>
<evidence type="ECO:0000256" key="9">
    <source>
        <dbReference type="ARBA" id="ARBA00023231"/>
    </source>
</evidence>
<dbReference type="Gene3D" id="3.20.20.70">
    <property type="entry name" value="Aldolase class I"/>
    <property type="match status" value="1"/>
</dbReference>
<dbReference type="InterPro" id="IPR013785">
    <property type="entry name" value="Aldolase_TIM"/>
</dbReference>
<evidence type="ECO:0000256" key="1">
    <source>
        <dbReference type="ARBA" id="ARBA00001966"/>
    </source>
</evidence>
<comment type="similarity">
    <text evidence="3">Belongs to the radical SAM superfamily. NifB family.</text>
</comment>
<keyword evidence="7" id="KW-0408">Iron</keyword>
<keyword evidence="8" id="KW-0411">Iron-sulfur</keyword>
<reference evidence="11" key="1">
    <citation type="submission" date="2020-11" db="EMBL/GenBank/DDBJ databases">
        <authorList>
            <person name="Tran Van P."/>
        </authorList>
    </citation>
    <scope>NUCLEOTIDE SEQUENCE</scope>
</reference>
<keyword evidence="10" id="KW-0456">Lyase</keyword>
<gene>
    <name evidence="11" type="ORF">CTOB1V02_LOCUS13164</name>
</gene>
<keyword evidence="6" id="KW-0479">Metal-binding</keyword>
<dbReference type="EMBL" id="OB672299">
    <property type="protein sequence ID" value="CAD7235349.1"/>
    <property type="molecule type" value="Genomic_DNA"/>
</dbReference>
<evidence type="ECO:0000256" key="8">
    <source>
        <dbReference type="ARBA" id="ARBA00023014"/>
    </source>
</evidence>
<evidence type="ECO:0000256" key="10">
    <source>
        <dbReference type="ARBA" id="ARBA00023239"/>
    </source>
</evidence>
<protein>
    <submittedName>
        <fullName evidence="11">Uncharacterized protein</fullName>
    </submittedName>
</protein>
<dbReference type="GO" id="GO:0016829">
    <property type="term" value="F:lyase activity"/>
    <property type="evidence" value="ECO:0007669"/>
    <property type="project" value="UniProtKB-KW"/>
</dbReference>
<dbReference type="Pfam" id="PF13531">
    <property type="entry name" value="SBP_bac_11"/>
    <property type="match status" value="1"/>
</dbReference>
<evidence type="ECO:0000256" key="4">
    <source>
        <dbReference type="ARBA" id="ARBA00022485"/>
    </source>
</evidence>
<accession>A0A7R8WR65</accession>
<dbReference type="GO" id="GO:0051539">
    <property type="term" value="F:4 iron, 4 sulfur cluster binding"/>
    <property type="evidence" value="ECO:0007669"/>
    <property type="project" value="UniProtKB-KW"/>
</dbReference>
<dbReference type="Pfam" id="PF04055">
    <property type="entry name" value="Radical_SAM"/>
    <property type="match status" value="1"/>
</dbReference>
<dbReference type="CDD" id="cd01335">
    <property type="entry name" value="Radical_SAM"/>
    <property type="match status" value="1"/>
</dbReference>
<evidence type="ECO:0000313" key="11">
    <source>
        <dbReference type="EMBL" id="CAD7235349.1"/>
    </source>
</evidence>